<dbReference type="RefSeq" id="WP_043581661.1">
    <property type="nucleotide sequence ID" value="NZ_CP011454.1"/>
</dbReference>
<keyword evidence="2 3" id="KW-0560">Oxidoreductase</keyword>
<keyword evidence="10" id="KW-1185">Reference proteome</keyword>
<dbReference type="Gene3D" id="3.40.50.10860">
    <property type="entry name" value="Leucine Dehydrogenase, chain A, domain 1"/>
    <property type="match status" value="1"/>
</dbReference>
<dbReference type="Gene3D" id="3.40.50.720">
    <property type="entry name" value="NAD(P)-binding Rossmann-like Domain"/>
    <property type="match status" value="1"/>
</dbReference>
<dbReference type="Pfam" id="PF00208">
    <property type="entry name" value="ELFV_dehydrog"/>
    <property type="match status" value="1"/>
</dbReference>
<reference evidence="9 10" key="2">
    <citation type="journal article" date="2016" name="Environ. Microbiol. Rep.">
        <title>Metagenomic evidence for the presence of phototrophic Gemmatimonadetes bacteria in diverse environments.</title>
        <authorList>
            <person name="Zeng Y."/>
            <person name="Baumbach J."/>
            <person name="Barbosa E.G."/>
            <person name="Azevedo V."/>
            <person name="Zhang C."/>
            <person name="Koblizek M."/>
        </authorList>
    </citation>
    <scope>NUCLEOTIDE SEQUENCE [LARGE SCALE GENOMIC DNA]</scope>
    <source>
        <strain evidence="9 10">AP64</strain>
    </source>
</reference>
<evidence type="ECO:0000256" key="7">
    <source>
        <dbReference type="RuleBase" id="RU004417"/>
    </source>
</evidence>
<dbReference type="PIRSF" id="PIRSF000185">
    <property type="entry name" value="Glu_DH"/>
    <property type="match status" value="1"/>
</dbReference>
<protein>
    <recommendedName>
        <fullName evidence="3">Glutamate dehydrogenase</fullName>
    </recommendedName>
</protein>
<feature type="binding site" evidence="5">
    <location>
        <position position="90"/>
    </location>
    <ligand>
        <name>substrate</name>
    </ligand>
</feature>
<dbReference type="GO" id="GO:0004352">
    <property type="term" value="F:glutamate dehydrogenase (NAD+) activity"/>
    <property type="evidence" value="ECO:0007669"/>
    <property type="project" value="TreeGrafter"/>
</dbReference>
<organism evidence="9 10">
    <name type="scientific">Gemmatimonas phototrophica</name>
    <dbReference type="NCBI Taxonomy" id="1379270"/>
    <lineage>
        <taxon>Bacteria</taxon>
        <taxon>Pseudomonadati</taxon>
        <taxon>Gemmatimonadota</taxon>
        <taxon>Gemmatimonadia</taxon>
        <taxon>Gemmatimonadales</taxon>
        <taxon>Gemmatimonadaceae</taxon>
        <taxon>Gemmatimonas</taxon>
    </lineage>
</organism>
<dbReference type="eggNOG" id="COG0334">
    <property type="taxonomic scope" value="Bacteria"/>
</dbReference>
<dbReference type="PANTHER" id="PTHR11606:SF13">
    <property type="entry name" value="GLUTAMATE DEHYDROGENASE 1, MITOCHONDRIAL"/>
    <property type="match status" value="1"/>
</dbReference>
<dbReference type="KEGG" id="gph:GEMMAAP_08675"/>
<feature type="binding site" evidence="5">
    <location>
        <position position="241"/>
    </location>
    <ligand>
        <name>NAD(+)</name>
        <dbReference type="ChEBI" id="CHEBI:57540"/>
    </ligand>
</feature>
<dbReference type="FunFam" id="3.40.50.10860:FF:000003">
    <property type="entry name" value="Glutamate dehydrogenase"/>
    <property type="match status" value="1"/>
</dbReference>
<dbReference type="InterPro" id="IPR036291">
    <property type="entry name" value="NAD(P)-bd_dom_sf"/>
</dbReference>
<feature type="domain" description="Glutamate/phenylalanine/leucine/valine/L-tryptophan dehydrogenase C-terminal" evidence="8">
    <location>
        <begin position="203"/>
        <end position="433"/>
    </location>
</feature>
<evidence type="ECO:0000256" key="6">
    <source>
        <dbReference type="PIRSR" id="PIRSR000185-3"/>
    </source>
</evidence>
<feature type="binding site" evidence="5">
    <location>
        <position position="114"/>
    </location>
    <ligand>
        <name>substrate</name>
    </ligand>
</feature>
<dbReference type="PRINTS" id="PR00082">
    <property type="entry name" value="GLFDHDRGNASE"/>
</dbReference>
<evidence type="ECO:0000256" key="4">
    <source>
        <dbReference type="PIRSR" id="PIRSR000185-1"/>
    </source>
</evidence>
<evidence type="ECO:0000256" key="2">
    <source>
        <dbReference type="ARBA" id="ARBA00023002"/>
    </source>
</evidence>
<keyword evidence="5" id="KW-0520">NAD</keyword>
<dbReference type="AlphaFoldDB" id="A0A143BK78"/>
<keyword evidence="5" id="KW-0547">Nucleotide-binding</keyword>
<feature type="site" description="Important for catalysis" evidence="6">
    <location>
        <position position="166"/>
    </location>
</feature>
<evidence type="ECO:0000256" key="3">
    <source>
        <dbReference type="PIRNR" id="PIRNR000185"/>
    </source>
</evidence>
<dbReference type="SUPFAM" id="SSF53223">
    <property type="entry name" value="Aminoacid dehydrogenase-like, N-terminal domain"/>
    <property type="match status" value="1"/>
</dbReference>
<dbReference type="PROSITE" id="PS00074">
    <property type="entry name" value="GLFV_DEHYDROGENASE"/>
    <property type="match status" value="1"/>
</dbReference>
<dbReference type="GO" id="GO:0006538">
    <property type="term" value="P:L-glutamate catabolic process"/>
    <property type="evidence" value="ECO:0007669"/>
    <property type="project" value="TreeGrafter"/>
</dbReference>
<accession>A0A143BK78</accession>
<dbReference type="Pfam" id="PF02812">
    <property type="entry name" value="ELFV_dehydrog_N"/>
    <property type="match status" value="1"/>
</dbReference>
<dbReference type="InterPro" id="IPR033922">
    <property type="entry name" value="NAD_bind_Glu_DH"/>
</dbReference>
<evidence type="ECO:0000313" key="10">
    <source>
        <dbReference type="Proteomes" id="UP000076404"/>
    </source>
</evidence>
<dbReference type="Proteomes" id="UP000076404">
    <property type="component" value="Chromosome"/>
</dbReference>
<evidence type="ECO:0000256" key="5">
    <source>
        <dbReference type="PIRSR" id="PIRSR000185-2"/>
    </source>
</evidence>
<dbReference type="InterPro" id="IPR006095">
    <property type="entry name" value="Glu/Leu/Phe/Val/Trp_DH"/>
</dbReference>
<dbReference type="SUPFAM" id="SSF51735">
    <property type="entry name" value="NAD(P)-binding Rossmann-fold domains"/>
    <property type="match status" value="1"/>
</dbReference>
<feature type="binding site" evidence="5">
    <location>
        <position position="369"/>
    </location>
    <ligand>
        <name>substrate</name>
    </ligand>
</feature>
<dbReference type="InterPro" id="IPR006097">
    <property type="entry name" value="Glu/Leu/Phe/Val/Trp_DH_dimer"/>
</dbReference>
<evidence type="ECO:0000313" key="9">
    <source>
        <dbReference type="EMBL" id="AMW04890.1"/>
    </source>
</evidence>
<dbReference type="InterPro" id="IPR006096">
    <property type="entry name" value="Glu/Leu/Phe/Val/Trp_DH_C"/>
</dbReference>
<dbReference type="EMBL" id="CP011454">
    <property type="protein sequence ID" value="AMW04890.1"/>
    <property type="molecule type" value="Genomic_DNA"/>
</dbReference>
<feature type="active site" description="Proton donor" evidence="4">
    <location>
        <position position="126"/>
    </location>
</feature>
<reference evidence="9 10" key="1">
    <citation type="journal article" date="2014" name="Proc. Natl. Acad. Sci. U.S.A.">
        <title>Functional type 2 photosynthetic reaction centers found in the rare bacterial phylum Gemmatimonadetes.</title>
        <authorList>
            <person name="Zeng Y."/>
            <person name="Feng F."/>
            <person name="Medova H."/>
            <person name="Dean J."/>
            <person name="Koblizek M."/>
        </authorList>
    </citation>
    <scope>NUCLEOTIDE SEQUENCE [LARGE SCALE GENOMIC DNA]</scope>
    <source>
        <strain evidence="9 10">AP64</strain>
    </source>
</reference>
<name>A0A143BK78_9BACT</name>
<gene>
    <name evidence="9" type="ORF">GEMMAAP_08675</name>
</gene>
<dbReference type="InterPro" id="IPR014362">
    <property type="entry name" value="Glu_DH"/>
</dbReference>
<dbReference type="STRING" id="1379270.GEMMAAP_08675"/>
<comment type="similarity">
    <text evidence="1 3 7">Belongs to the Glu/Leu/Phe/Val dehydrogenases family.</text>
</comment>
<dbReference type="SMART" id="SM00839">
    <property type="entry name" value="ELFV_dehydrog"/>
    <property type="match status" value="1"/>
</dbReference>
<dbReference type="CDD" id="cd01076">
    <property type="entry name" value="NAD_bind_1_Glu_DH"/>
    <property type="match status" value="1"/>
</dbReference>
<dbReference type="InterPro" id="IPR046346">
    <property type="entry name" value="Aminoacid_DH-like_N_sf"/>
</dbReference>
<sequence length="436" mass="47489">MAIDLLRLPTDSIVRPDKDRFLNEENPFEAMMSRFDRAAELLDLEPGIYKILRNPEKQLIVSVPVMMDNGDVEVFTGYRVLYNTSRGPAKGGIRFDLNVTLEEVKALAAWMTWKCAVVNLPFGGAKGGVICDPLSMSVGELERVTRRYTKGIISLLGPDTDVPAPDVNTNERVMAWLMDTYSMHVGRTENAVTTGKPVEMGGSLGRKEATGRGCMLVTKEALTHLGMDLNGATIAVQGFGNVGSIAARLMAQQGAKVIGISDRAGAFYNAKGIDIDAAIKHVQQHRSLEGFTGGDAIDAEELLTLEVDVLVPAALENVITTKNAPRIRAKVICEGANGPTTAAADPILDEKGIFVIPDILANAGGVTVSYFEWVQDRMGYFWSEAIVNERLGDIMTRSFGDVLQLSKQHRVNMRTAAYMLSISRVATVHRLRGIYA</sequence>
<evidence type="ECO:0000256" key="1">
    <source>
        <dbReference type="ARBA" id="ARBA00006382"/>
    </source>
</evidence>
<evidence type="ECO:0000259" key="8">
    <source>
        <dbReference type="SMART" id="SM00839"/>
    </source>
</evidence>
<feature type="binding site" evidence="5">
    <location>
        <position position="210"/>
    </location>
    <ligand>
        <name>NAD(+)</name>
        <dbReference type="ChEBI" id="CHEBI:57540"/>
    </ligand>
</feature>
<dbReference type="OrthoDB" id="9803297at2"/>
<dbReference type="GO" id="GO:0000166">
    <property type="term" value="F:nucleotide binding"/>
    <property type="evidence" value="ECO:0007669"/>
    <property type="project" value="UniProtKB-KW"/>
</dbReference>
<proteinExistence type="inferred from homology"/>
<dbReference type="PANTHER" id="PTHR11606">
    <property type="entry name" value="GLUTAMATE DEHYDROGENASE"/>
    <property type="match status" value="1"/>
</dbReference>
<dbReference type="InterPro" id="IPR033524">
    <property type="entry name" value="Glu/Leu/Phe/Val_DH_AS"/>
</dbReference>